<dbReference type="InterPro" id="IPR051942">
    <property type="entry name" value="DENN_domain_containing_2"/>
</dbReference>
<sequence length="190" mass="20077">METAAPDPTDVLYCIAVCFDDLLCITGDAPGTATGVGPYAYCVVSRHPFVEAFGALLLRLHAGEALSLRPRPSSAALGLGIFGAAQPGPCPAWADAQARRRCDTLAAWAGPPLFERLGVDALLRVLAALLLEMRVLVVARRVPDGSAAVFGLGSLLWPLSWQHLLLPICPLALQDAIIDAPVPFLCALRE</sequence>
<organism evidence="2 3">
    <name type="scientific">Prorocentrum cordatum</name>
    <dbReference type="NCBI Taxonomy" id="2364126"/>
    <lineage>
        <taxon>Eukaryota</taxon>
        <taxon>Sar</taxon>
        <taxon>Alveolata</taxon>
        <taxon>Dinophyceae</taxon>
        <taxon>Prorocentrales</taxon>
        <taxon>Prorocentraceae</taxon>
        <taxon>Prorocentrum</taxon>
    </lineage>
</organism>
<dbReference type="EMBL" id="CAUYUJ010017762">
    <property type="protein sequence ID" value="CAK0877671.1"/>
    <property type="molecule type" value="Genomic_DNA"/>
</dbReference>
<dbReference type="InterPro" id="IPR001194">
    <property type="entry name" value="cDENN_dom"/>
</dbReference>
<proteinExistence type="predicted"/>
<dbReference type="Proteomes" id="UP001189429">
    <property type="component" value="Unassembled WGS sequence"/>
</dbReference>
<dbReference type="Gene3D" id="3.40.50.11500">
    <property type="match status" value="1"/>
</dbReference>
<feature type="domain" description="UDENN" evidence="1">
    <location>
        <begin position="1"/>
        <end position="190"/>
    </location>
</feature>
<dbReference type="PROSITE" id="PS50211">
    <property type="entry name" value="DENN"/>
    <property type="match status" value="1"/>
</dbReference>
<dbReference type="SMART" id="SM00799">
    <property type="entry name" value="DENN"/>
    <property type="match status" value="1"/>
</dbReference>
<name>A0ABN9VVQ0_9DINO</name>
<evidence type="ECO:0000313" key="3">
    <source>
        <dbReference type="Proteomes" id="UP001189429"/>
    </source>
</evidence>
<dbReference type="PANTHER" id="PTHR15288:SF0">
    <property type="entry name" value="UDENN DOMAIN-CONTAINING PROTEIN"/>
    <property type="match status" value="1"/>
</dbReference>
<feature type="non-terminal residue" evidence="2">
    <location>
        <position position="190"/>
    </location>
</feature>
<dbReference type="InterPro" id="IPR043153">
    <property type="entry name" value="DENN_C"/>
</dbReference>
<gene>
    <name evidence="2" type="ORF">PCOR1329_LOCUS61668</name>
</gene>
<dbReference type="InterPro" id="IPR037516">
    <property type="entry name" value="Tripartite_DENN"/>
</dbReference>
<evidence type="ECO:0000313" key="2">
    <source>
        <dbReference type="EMBL" id="CAK0877671.1"/>
    </source>
</evidence>
<protein>
    <recommendedName>
        <fullName evidence="1">UDENN domain-containing protein</fullName>
    </recommendedName>
</protein>
<dbReference type="Pfam" id="PF02141">
    <property type="entry name" value="DENN"/>
    <property type="match status" value="1"/>
</dbReference>
<keyword evidence="3" id="KW-1185">Reference proteome</keyword>
<accession>A0ABN9VVQ0</accession>
<comment type="caution">
    <text evidence="2">The sequence shown here is derived from an EMBL/GenBank/DDBJ whole genome shotgun (WGS) entry which is preliminary data.</text>
</comment>
<evidence type="ECO:0000259" key="1">
    <source>
        <dbReference type="PROSITE" id="PS50211"/>
    </source>
</evidence>
<reference evidence="2" key="1">
    <citation type="submission" date="2023-10" db="EMBL/GenBank/DDBJ databases">
        <authorList>
            <person name="Chen Y."/>
            <person name="Shah S."/>
            <person name="Dougan E. K."/>
            <person name="Thang M."/>
            <person name="Chan C."/>
        </authorList>
    </citation>
    <scope>NUCLEOTIDE SEQUENCE [LARGE SCALE GENOMIC DNA]</scope>
</reference>
<dbReference type="PANTHER" id="PTHR15288">
    <property type="entry name" value="DENN DOMAIN-CONTAINING PROTEIN 2"/>
    <property type="match status" value="1"/>
</dbReference>